<dbReference type="Pfam" id="PF05191">
    <property type="entry name" value="ADK_lid"/>
    <property type="match status" value="1"/>
</dbReference>
<feature type="domain" description="Adenylate kinase active site lid" evidence="9">
    <location>
        <begin position="131"/>
        <end position="166"/>
    </location>
</feature>
<dbReference type="EMBL" id="CP001708">
    <property type="protein sequence ID" value="ACV29574.1"/>
    <property type="molecule type" value="Genomic_DNA"/>
</dbReference>
<feature type="binding site" evidence="6">
    <location>
        <position position="203"/>
    </location>
    <ligand>
        <name>ATP</name>
        <dbReference type="ChEBI" id="CHEBI:30616"/>
    </ligand>
</feature>
<feature type="binding site" evidence="6">
    <location>
        <position position="164"/>
    </location>
    <ligand>
        <name>AMP</name>
        <dbReference type="ChEBI" id="CHEBI:456215"/>
    </ligand>
</feature>
<dbReference type="eggNOG" id="COG0563">
    <property type="taxonomic scope" value="Bacteria"/>
</dbReference>
<keyword evidence="4 6" id="KW-0418">Kinase</keyword>
<feature type="binding site" evidence="6">
    <location>
        <position position="36"/>
    </location>
    <ligand>
        <name>AMP</name>
        <dbReference type="ChEBI" id="CHEBI:456215"/>
    </ligand>
</feature>
<feature type="binding site" evidence="6">
    <location>
        <begin position="140"/>
        <end position="141"/>
    </location>
    <ligand>
        <name>ATP</name>
        <dbReference type="ChEBI" id="CHEBI:30616"/>
    </ligand>
</feature>
<dbReference type="PANTHER" id="PTHR23359">
    <property type="entry name" value="NUCLEOTIDE KINASE"/>
    <property type="match status" value="1"/>
</dbReference>
<dbReference type="Proteomes" id="UP000002294">
    <property type="component" value="Chromosome"/>
</dbReference>
<dbReference type="HOGENOM" id="CLU_032354_1_2_9"/>
<feature type="binding site" evidence="6">
    <location>
        <begin position="89"/>
        <end position="92"/>
    </location>
    <ligand>
        <name>AMP</name>
        <dbReference type="ChEBI" id="CHEBI:456215"/>
    </ligand>
</feature>
<dbReference type="Pfam" id="PF00406">
    <property type="entry name" value="ADK"/>
    <property type="match status" value="1"/>
</dbReference>
<comment type="domain">
    <text evidence="6">Consists of three domains, a large central CORE domain and two small peripheral domains, NMPbind and LID, which undergo movements during catalysis. The LID domain closes over the site of phosphoryl transfer upon ATP binding. Assembling and dissambling the active center during each catalytic cycle provides an effective means to prevent ATP hydrolysis. Some bacteria have evolved a zinc-coordinating structure that stabilizes the LID domain.</text>
</comment>
<feature type="region of interest" description="LID" evidence="6">
    <location>
        <begin position="130"/>
        <end position="167"/>
    </location>
</feature>
<organism evidence="10 11">
    <name type="scientific">Anaerococcus prevotii (strain ATCC 9321 / DSM 20548 / JCM 6508 / NCTC 11806 / PC1)</name>
    <name type="common">Peptostreptococcus prevotii</name>
    <name type="synonym">Peptococcus prevotii</name>
    <dbReference type="NCBI Taxonomy" id="525919"/>
    <lineage>
        <taxon>Bacteria</taxon>
        <taxon>Bacillati</taxon>
        <taxon>Bacillota</taxon>
        <taxon>Tissierellia</taxon>
        <taxon>Tissierellales</taxon>
        <taxon>Peptoniphilaceae</taxon>
        <taxon>Anaerococcus</taxon>
    </lineage>
</organism>
<keyword evidence="6" id="KW-0862">Zinc</keyword>
<dbReference type="OrthoDB" id="9805030at2"/>
<dbReference type="NCBIfam" id="NF001380">
    <property type="entry name" value="PRK00279.1-2"/>
    <property type="match status" value="1"/>
</dbReference>
<comment type="pathway">
    <text evidence="6">Purine metabolism; AMP biosynthesis via salvage pathway; AMP from ADP: step 1/1.</text>
</comment>
<feature type="binding site" evidence="6">
    <location>
        <position position="154"/>
    </location>
    <ligand>
        <name>Zn(2+)</name>
        <dbReference type="ChEBI" id="CHEBI:29105"/>
        <note>structural</note>
    </ligand>
</feature>
<dbReference type="GO" id="GO:0005524">
    <property type="term" value="F:ATP binding"/>
    <property type="evidence" value="ECO:0007669"/>
    <property type="project" value="UniProtKB-UniRule"/>
</dbReference>
<evidence type="ECO:0000256" key="8">
    <source>
        <dbReference type="RuleBase" id="RU003331"/>
    </source>
</evidence>
<comment type="catalytic activity">
    <reaction evidence="6 8">
        <text>AMP + ATP = 2 ADP</text>
        <dbReference type="Rhea" id="RHEA:12973"/>
        <dbReference type="ChEBI" id="CHEBI:30616"/>
        <dbReference type="ChEBI" id="CHEBI:456215"/>
        <dbReference type="ChEBI" id="CHEBI:456216"/>
        <dbReference type="EC" id="2.7.4.3"/>
    </reaction>
</comment>
<comment type="subcellular location">
    <subcellularLocation>
        <location evidence="6 8">Cytoplasm</location>
    </subcellularLocation>
</comment>
<evidence type="ECO:0000256" key="3">
    <source>
        <dbReference type="ARBA" id="ARBA00022741"/>
    </source>
</evidence>
<keyword evidence="3 6" id="KW-0547">Nucleotide-binding</keyword>
<feature type="binding site" evidence="6">
    <location>
        <begin position="10"/>
        <end position="15"/>
    </location>
    <ligand>
        <name>ATP</name>
        <dbReference type="ChEBI" id="CHEBI:30616"/>
    </ligand>
</feature>
<protein>
    <recommendedName>
        <fullName evidence="6 8">Adenylate kinase</fullName>
        <shortName evidence="6">AK</shortName>
        <ecNumber evidence="6 8">2.7.4.3</ecNumber>
    </recommendedName>
    <alternativeName>
        <fullName evidence="6">ATP-AMP transphosphorylase</fullName>
    </alternativeName>
    <alternativeName>
        <fullName evidence="6">ATP:AMP phosphotransferase</fullName>
    </alternativeName>
    <alternativeName>
        <fullName evidence="6">Adenylate monophosphate kinase</fullName>
    </alternativeName>
</protein>
<comment type="subunit">
    <text evidence="6 8">Monomer.</text>
</comment>
<feature type="region of interest" description="NMP" evidence="6">
    <location>
        <begin position="30"/>
        <end position="59"/>
    </location>
</feature>
<keyword evidence="6" id="KW-0963">Cytoplasm</keyword>
<feature type="binding site" evidence="6">
    <location>
        <position position="31"/>
    </location>
    <ligand>
        <name>AMP</name>
        <dbReference type="ChEBI" id="CHEBI:456215"/>
    </ligand>
</feature>
<dbReference type="PRINTS" id="PR00094">
    <property type="entry name" value="ADENYLTKNASE"/>
</dbReference>
<feature type="binding site" evidence="6">
    <location>
        <position position="96"/>
    </location>
    <ligand>
        <name>AMP</name>
        <dbReference type="ChEBI" id="CHEBI:456215"/>
    </ligand>
</feature>
<evidence type="ECO:0000256" key="2">
    <source>
        <dbReference type="ARBA" id="ARBA00022727"/>
    </source>
</evidence>
<comment type="function">
    <text evidence="6">Catalyzes the reversible transfer of the terminal phosphate group between ATP and AMP. Plays an important role in cellular energy homeostasis and in adenine nucleotide metabolism.</text>
</comment>
<dbReference type="Gene3D" id="3.40.50.300">
    <property type="entry name" value="P-loop containing nucleotide triphosphate hydrolases"/>
    <property type="match status" value="1"/>
</dbReference>
<dbReference type="NCBIfam" id="TIGR01351">
    <property type="entry name" value="adk"/>
    <property type="match status" value="1"/>
</dbReference>
<gene>
    <name evidence="6" type="primary">adk</name>
    <name evidence="10" type="ordered locus">Apre_1553</name>
</gene>
<dbReference type="GO" id="GO:0008270">
    <property type="term" value="F:zinc ion binding"/>
    <property type="evidence" value="ECO:0007669"/>
    <property type="project" value="UniProtKB-UniRule"/>
</dbReference>
<evidence type="ECO:0000256" key="5">
    <source>
        <dbReference type="ARBA" id="ARBA00022840"/>
    </source>
</evidence>
<evidence type="ECO:0000259" key="9">
    <source>
        <dbReference type="Pfam" id="PF05191"/>
    </source>
</evidence>
<evidence type="ECO:0000256" key="7">
    <source>
        <dbReference type="RuleBase" id="RU003330"/>
    </source>
</evidence>
<dbReference type="SUPFAM" id="SSF52540">
    <property type="entry name" value="P-loop containing nucleoside triphosphate hydrolases"/>
    <property type="match status" value="1"/>
</dbReference>
<dbReference type="GO" id="GO:0044209">
    <property type="term" value="P:AMP salvage"/>
    <property type="evidence" value="ECO:0007669"/>
    <property type="project" value="UniProtKB-UniRule"/>
</dbReference>
<keyword evidence="5 6" id="KW-0067">ATP-binding</keyword>
<dbReference type="KEGG" id="apr:Apre_1553"/>
<feature type="binding site" evidence="6">
    <location>
        <position position="175"/>
    </location>
    <ligand>
        <name>AMP</name>
        <dbReference type="ChEBI" id="CHEBI:456215"/>
    </ligand>
</feature>
<dbReference type="NCBIfam" id="NF011100">
    <property type="entry name" value="PRK14527.1"/>
    <property type="match status" value="1"/>
</dbReference>
<sequence length="218" mass="24667">MNIILLGPPGAGKGTLANKIIEKKDAVQIATGDIFRYNISNKTELGVKAKSYMDRGDLVPDELTIDLVWDAFDKHKDESKEGKIILFDGFPRNLDQAKALDQGMEERDQKIDHVVYFDVAEEVLIERIAGRRVCTNCGATYHVKNNPPTKEGICDRCGEELIQRDDDKEETVKNRIDVYKEHTAVLIDYFKEKGILFSIDGTNSPDKVFEEFLNKLGE</sequence>
<evidence type="ECO:0000256" key="4">
    <source>
        <dbReference type="ARBA" id="ARBA00022777"/>
    </source>
</evidence>
<dbReference type="PROSITE" id="PS00113">
    <property type="entry name" value="ADENYLATE_KINASE"/>
    <property type="match status" value="1"/>
</dbReference>
<dbReference type="FunFam" id="3.40.50.300:FF:000106">
    <property type="entry name" value="Adenylate kinase mitochondrial"/>
    <property type="match status" value="1"/>
</dbReference>
<keyword evidence="1 6" id="KW-0808">Transferase</keyword>
<evidence type="ECO:0000313" key="11">
    <source>
        <dbReference type="Proteomes" id="UP000002294"/>
    </source>
</evidence>
<keyword evidence="6" id="KW-0479">Metal-binding</keyword>
<keyword evidence="11" id="KW-1185">Reference proteome</keyword>
<evidence type="ECO:0000256" key="1">
    <source>
        <dbReference type="ARBA" id="ARBA00022679"/>
    </source>
</evidence>
<dbReference type="EC" id="2.7.4.3" evidence="6 8"/>
<feature type="binding site" evidence="6">
    <location>
        <position position="157"/>
    </location>
    <ligand>
        <name>Zn(2+)</name>
        <dbReference type="ChEBI" id="CHEBI:29105"/>
        <note>structural</note>
    </ligand>
</feature>
<accession>C7REG1</accession>
<reference evidence="10 11" key="1">
    <citation type="journal article" date="2009" name="Stand. Genomic Sci.">
        <title>Complete genome sequence of Anaerococcus prevotii type strain (PC1).</title>
        <authorList>
            <person name="Labutti K."/>
            <person name="Pukall R."/>
            <person name="Steenblock K."/>
            <person name="Glavina Del Rio T."/>
            <person name="Tice H."/>
            <person name="Copeland A."/>
            <person name="Cheng J.F."/>
            <person name="Lucas S."/>
            <person name="Chen F."/>
            <person name="Nolan M."/>
            <person name="Bruce D."/>
            <person name="Goodwin L."/>
            <person name="Pitluck S."/>
            <person name="Ivanova N."/>
            <person name="Mavromatis K."/>
            <person name="Ovchinnikova G."/>
            <person name="Pati A."/>
            <person name="Chen A."/>
            <person name="Palaniappan K."/>
            <person name="Land M."/>
            <person name="Hauser L."/>
            <person name="Chang Y.J."/>
            <person name="Jeffries C.D."/>
            <person name="Chain P."/>
            <person name="Saunders E."/>
            <person name="Brettin T."/>
            <person name="Detter J.C."/>
            <person name="Han C."/>
            <person name="Goker M."/>
            <person name="Bristow J."/>
            <person name="Eisen J.A."/>
            <person name="Markowitz V."/>
            <person name="Hugenholtz P."/>
            <person name="Kyrpides N.C."/>
            <person name="Klenk H.P."/>
            <person name="Lapidus A."/>
        </authorList>
    </citation>
    <scope>NUCLEOTIDE SEQUENCE [LARGE SCALE GENOMIC DNA]</scope>
    <source>
        <strain evidence="11">ATCC 9321 / DSM 20548 / JCM 6508 / NCTC 11806 / PC1</strain>
    </source>
</reference>
<feature type="binding site" evidence="6">
    <location>
        <position position="134"/>
    </location>
    <ligand>
        <name>Zn(2+)</name>
        <dbReference type="ChEBI" id="CHEBI:29105"/>
        <note>structural</note>
    </ligand>
</feature>
<dbReference type="RefSeq" id="WP_015778471.1">
    <property type="nucleotide sequence ID" value="NC_013171.1"/>
</dbReference>
<dbReference type="GO" id="GO:0005737">
    <property type="term" value="C:cytoplasm"/>
    <property type="evidence" value="ECO:0007669"/>
    <property type="project" value="UniProtKB-SubCell"/>
</dbReference>
<feature type="binding site" evidence="6">
    <location>
        <begin position="57"/>
        <end position="59"/>
    </location>
    <ligand>
        <name>AMP</name>
        <dbReference type="ChEBI" id="CHEBI:456215"/>
    </ligand>
</feature>
<feature type="binding site" evidence="6">
    <location>
        <position position="131"/>
    </location>
    <ligand>
        <name>ATP</name>
        <dbReference type="ChEBI" id="CHEBI:30616"/>
    </ligand>
</feature>
<dbReference type="AlphaFoldDB" id="C7REG1"/>
<dbReference type="STRING" id="525919.Apre_1553"/>
<dbReference type="NCBIfam" id="NF001381">
    <property type="entry name" value="PRK00279.1-3"/>
    <property type="match status" value="1"/>
</dbReference>
<evidence type="ECO:0000313" key="10">
    <source>
        <dbReference type="EMBL" id="ACV29574.1"/>
    </source>
</evidence>
<dbReference type="InterPro" id="IPR006259">
    <property type="entry name" value="Adenyl_kin_sub"/>
</dbReference>
<dbReference type="UniPathway" id="UPA00588">
    <property type="reaction ID" value="UER00649"/>
</dbReference>
<proteinExistence type="inferred from homology"/>
<name>C7REG1_ANAPD</name>
<dbReference type="InterPro" id="IPR000850">
    <property type="entry name" value="Adenylat/UMP-CMP_kin"/>
</dbReference>
<dbReference type="InterPro" id="IPR027417">
    <property type="entry name" value="P-loop_NTPase"/>
</dbReference>
<dbReference type="HAMAP" id="MF_00235">
    <property type="entry name" value="Adenylate_kinase_Adk"/>
    <property type="match status" value="1"/>
</dbReference>
<dbReference type="InterPro" id="IPR033690">
    <property type="entry name" value="Adenylat_kinase_CS"/>
</dbReference>
<dbReference type="InterPro" id="IPR007862">
    <property type="entry name" value="Adenylate_kinase_lid-dom"/>
</dbReference>
<keyword evidence="2 6" id="KW-0545">Nucleotide biosynthesis</keyword>
<evidence type="ECO:0000256" key="6">
    <source>
        <dbReference type="HAMAP-Rule" id="MF_00235"/>
    </source>
</evidence>
<feature type="binding site" evidence="6">
    <location>
        <position position="137"/>
    </location>
    <ligand>
        <name>Zn(2+)</name>
        <dbReference type="ChEBI" id="CHEBI:29105"/>
        <note>structural</note>
    </ligand>
</feature>
<comment type="similarity">
    <text evidence="6 7">Belongs to the adenylate kinase family.</text>
</comment>
<dbReference type="GO" id="GO:0004017">
    <property type="term" value="F:AMP kinase activity"/>
    <property type="evidence" value="ECO:0007669"/>
    <property type="project" value="UniProtKB-UniRule"/>
</dbReference>
<dbReference type="CDD" id="cd01428">
    <property type="entry name" value="ADK"/>
    <property type="match status" value="1"/>
</dbReference>